<gene>
    <name evidence="1" type="ORF">S01H1_42720</name>
</gene>
<feature type="non-terminal residue" evidence="1">
    <location>
        <position position="1"/>
    </location>
</feature>
<protein>
    <submittedName>
        <fullName evidence="1">Uncharacterized protein</fullName>
    </submittedName>
</protein>
<reference evidence="1" key="1">
    <citation type="journal article" date="2014" name="Front. Microbiol.">
        <title>High frequency of phylogenetically diverse reductive dehalogenase-homologous genes in deep subseafloor sedimentary metagenomes.</title>
        <authorList>
            <person name="Kawai M."/>
            <person name="Futagami T."/>
            <person name="Toyoda A."/>
            <person name="Takaki Y."/>
            <person name="Nishi S."/>
            <person name="Hori S."/>
            <person name="Arai W."/>
            <person name="Tsubouchi T."/>
            <person name="Morono Y."/>
            <person name="Uchiyama I."/>
            <person name="Ito T."/>
            <person name="Fujiyama A."/>
            <person name="Inagaki F."/>
            <person name="Takami H."/>
        </authorList>
    </citation>
    <scope>NUCLEOTIDE SEQUENCE</scope>
    <source>
        <strain evidence="1">Expedition CK06-06</strain>
    </source>
</reference>
<dbReference type="EMBL" id="BARS01027181">
    <property type="protein sequence ID" value="GAG09007.1"/>
    <property type="molecule type" value="Genomic_DNA"/>
</dbReference>
<proteinExistence type="predicted"/>
<organism evidence="1">
    <name type="scientific">marine sediment metagenome</name>
    <dbReference type="NCBI Taxonomy" id="412755"/>
    <lineage>
        <taxon>unclassified sequences</taxon>
        <taxon>metagenomes</taxon>
        <taxon>ecological metagenomes</taxon>
    </lineage>
</organism>
<name>X0VCN9_9ZZZZ</name>
<evidence type="ECO:0000313" key="1">
    <source>
        <dbReference type="EMBL" id="GAG09007.1"/>
    </source>
</evidence>
<comment type="caution">
    <text evidence="1">The sequence shown here is derived from an EMBL/GenBank/DDBJ whole genome shotgun (WGS) entry which is preliminary data.</text>
</comment>
<accession>X0VCN9</accession>
<dbReference type="AlphaFoldDB" id="X0VCN9"/>
<sequence length="191" mass="23044">IQQKLGYVTRYRENRMDWHKHGFNYDPKHERRWPYERQLKAYRDGMQTGWDNPNSVDIHSLRHIGNIKAYLIKYMGKNKKYTDEEKEAYNKLTEEEKYIIRAKTEINGRLWSCSKNLVKLEGGHTACCSMIYEELERIFKNDMRCVYNSDYFHVYTVDTAMLIKLNCTALLSCFEDFIRKRFPKDYLPIIV</sequence>